<gene>
    <name evidence="8" type="ORF">HMPREF9498_01168</name>
</gene>
<dbReference type="PANTHER" id="PTHR43787:SF3">
    <property type="entry name" value="ARYLSULFATASE REGULATORY PROTEIN"/>
    <property type="match status" value="1"/>
</dbReference>
<dbReference type="UniPathway" id="UPA00782"/>
<keyword evidence="6" id="KW-0411">Iron-sulfur</keyword>
<dbReference type="GO" id="GO:0046872">
    <property type="term" value="F:metal ion binding"/>
    <property type="evidence" value="ECO:0007669"/>
    <property type="project" value="UniProtKB-KW"/>
</dbReference>
<dbReference type="SFLD" id="SFLDS00029">
    <property type="entry name" value="Radical_SAM"/>
    <property type="match status" value="1"/>
</dbReference>
<dbReference type="InterPro" id="IPR013785">
    <property type="entry name" value="Aldolase_TIM"/>
</dbReference>
<feature type="domain" description="Radical SAM core" evidence="7">
    <location>
        <begin position="83"/>
        <end position="311"/>
    </location>
</feature>
<keyword evidence="3" id="KW-0949">S-adenosyl-L-methionine</keyword>
<dbReference type="NCBIfam" id="TIGR04085">
    <property type="entry name" value="rSAM_more_4Fe4S"/>
    <property type="match status" value="1"/>
</dbReference>
<dbReference type="EMBL" id="AEBR01000031">
    <property type="protein sequence ID" value="EFM83163.1"/>
    <property type="molecule type" value="Genomic_DNA"/>
</dbReference>
<dbReference type="GO" id="GO:0051539">
    <property type="term" value="F:4 iron, 4 sulfur cluster binding"/>
    <property type="evidence" value="ECO:0007669"/>
    <property type="project" value="UniProtKB-KW"/>
</dbReference>
<dbReference type="InterPro" id="IPR023885">
    <property type="entry name" value="4Fe4S-binding_SPASM_dom"/>
</dbReference>
<protein>
    <submittedName>
        <fullName evidence="8">Radical SAM domain protein</fullName>
    </submittedName>
</protein>
<evidence type="ECO:0000313" key="9">
    <source>
        <dbReference type="Proteomes" id="UP000004846"/>
    </source>
</evidence>
<reference evidence="8 9" key="1">
    <citation type="submission" date="2010-07" db="EMBL/GenBank/DDBJ databases">
        <authorList>
            <person name="Sid Ahmed O."/>
        </authorList>
    </citation>
    <scope>NUCLEOTIDE SEQUENCE [LARGE SCALE GENOMIC DNA]</scope>
    <source>
        <strain evidence="8 9">TX4248</strain>
    </source>
</reference>
<dbReference type="GO" id="GO:0003824">
    <property type="term" value="F:catalytic activity"/>
    <property type="evidence" value="ECO:0007669"/>
    <property type="project" value="InterPro"/>
</dbReference>
<dbReference type="CDD" id="cd01335">
    <property type="entry name" value="Radical_SAM"/>
    <property type="match status" value="1"/>
</dbReference>
<dbReference type="HOGENOM" id="CLU_009273_3_1_9"/>
<evidence type="ECO:0000256" key="3">
    <source>
        <dbReference type="ARBA" id="ARBA00022691"/>
    </source>
</evidence>
<dbReference type="AlphaFoldDB" id="A0A125W794"/>
<organism evidence="8 9">
    <name type="scientific">Enterococcus faecalis TX4248</name>
    <dbReference type="NCBI Taxonomy" id="749495"/>
    <lineage>
        <taxon>Bacteria</taxon>
        <taxon>Bacillati</taxon>
        <taxon>Bacillota</taxon>
        <taxon>Bacilli</taxon>
        <taxon>Lactobacillales</taxon>
        <taxon>Enterococcaceae</taxon>
        <taxon>Enterococcus</taxon>
    </lineage>
</organism>
<sequence length="425" mass="48390">MIIVKLSTFNIEKEIPDGIIVYNTFSSGVLFLNNEYKNEYLNLKKGKKCNKKDLEKELTKGSMLVSDEVDEVSQLKVLNNATRFNTQGISFTIAPTMKCNFACPYCFEEGVRYNTMTQTIENETIEFIKNFYIQNTPFGICWYGGEPLLGIKNIERITNKLFENESLKESYQADIITNGFYLSRKNAELLASLGVKTAQITLDGPPDIHDTRRVPRNGKKTFNTILENIKNSYDLLEIVIRVNVDRTNISRVHEILDILEEEGLRNKLGFYIAAVDDSASQKPNPQCFSDKEFSEEEFNFYIEALKRGFNLINIPGQNLGICGAISLNNYVIDPLGDLYKCWNEIGRKEKAVGNVVEGPLYNNVMVEYLNYEAITDKKCMECKVLPACMGGCPYITINSERKCNSIRYNAEKLIELVYSNQMVDG</sequence>
<evidence type="ECO:0000256" key="2">
    <source>
        <dbReference type="ARBA" id="ARBA00022485"/>
    </source>
</evidence>
<comment type="cofactor">
    <cofactor evidence="1">
        <name>[4Fe-4S] cluster</name>
        <dbReference type="ChEBI" id="CHEBI:49883"/>
    </cofactor>
</comment>
<evidence type="ECO:0000256" key="1">
    <source>
        <dbReference type="ARBA" id="ARBA00001966"/>
    </source>
</evidence>
<dbReference type="InterPro" id="IPR007197">
    <property type="entry name" value="rSAM"/>
</dbReference>
<evidence type="ECO:0000259" key="7">
    <source>
        <dbReference type="PROSITE" id="PS51918"/>
    </source>
</evidence>
<dbReference type="PANTHER" id="PTHR43787">
    <property type="entry name" value="FEMO COFACTOR BIOSYNTHESIS PROTEIN NIFB-RELATED"/>
    <property type="match status" value="1"/>
</dbReference>
<proteinExistence type="predicted"/>
<dbReference type="InterPro" id="IPR058240">
    <property type="entry name" value="rSAM_sf"/>
</dbReference>
<comment type="caution">
    <text evidence="8">The sequence shown here is derived from an EMBL/GenBank/DDBJ whole genome shotgun (WGS) entry which is preliminary data.</text>
</comment>
<dbReference type="SUPFAM" id="SSF102114">
    <property type="entry name" value="Radical SAM enzymes"/>
    <property type="match status" value="1"/>
</dbReference>
<evidence type="ECO:0000256" key="5">
    <source>
        <dbReference type="ARBA" id="ARBA00023004"/>
    </source>
</evidence>
<evidence type="ECO:0000256" key="4">
    <source>
        <dbReference type="ARBA" id="ARBA00022723"/>
    </source>
</evidence>
<accession>A0A125W794</accession>
<name>A0A125W794_ENTFL</name>
<dbReference type="Gene3D" id="3.20.20.70">
    <property type="entry name" value="Aldolase class I"/>
    <property type="match status" value="1"/>
</dbReference>
<dbReference type="Pfam" id="PF04055">
    <property type="entry name" value="Radical_SAM"/>
    <property type="match status" value="1"/>
</dbReference>
<evidence type="ECO:0000313" key="8">
    <source>
        <dbReference type="EMBL" id="EFM83163.1"/>
    </source>
</evidence>
<keyword evidence="5" id="KW-0408">Iron</keyword>
<dbReference type="PROSITE" id="PS51918">
    <property type="entry name" value="RADICAL_SAM"/>
    <property type="match status" value="1"/>
</dbReference>
<dbReference type="SFLD" id="SFLDG01067">
    <property type="entry name" value="SPASM/twitch_domain_containing"/>
    <property type="match status" value="1"/>
</dbReference>
<evidence type="ECO:0000256" key="6">
    <source>
        <dbReference type="ARBA" id="ARBA00023014"/>
    </source>
</evidence>
<keyword evidence="2" id="KW-0004">4Fe-4S</keyword>
<dbReference type="Proteomes" id="UP000004846">
    <property type="component" value="Unassembled WGS sequence"/>
</dbReference>
<keyword evidence="4" id="KW-0479">Metal-binding</keyword>